<accession>A0A5B6WWS1</accession>
<name>A0A5B6WWS1_9ROSI</name>
<sequence length="153" mass="17391">MSYKELHQNLFDAHVVSPFYLTPLQPLFPKWYDAGAQCEYHAGISGHSIENCTAFKKMVEKLIKMGIVKFDDSPAANVARNPLPNHADQGVNGINDGGKKVKYEITEVKTPLRQVWKEMVERGLIILDSEERSEGKRNYCEFHNRGHGIQECT</sequence>
<gene>
    <name evidence="1" type="ORF">EPI10_007337</name>
</gene>
<evidence type="ECO:0000313" key="1">
    <source>
        <dbReference type="EMBL" id="KAA3485342.1"/>
    </source>
</evidence>
<dbReference type="PANTHER" id="PTHR32108:SF5">
    <property type="entry name" value="DYNACTIN SUBUNIT 1-LIKE"/>
    <property type="match status" value="1"/>
</dbReference>
<dbReference type="AlphaFoldDB" id="A0A5B6WWS1"/>
<evidence type="ECO:0000313" key="2">
    <source>
        <dbReference type="Proteomes" id="UP000325315"/>
    </source>
</evidence>
<comment type="caution">
    <text evidence="1">The sequence shown here is derived from an EMBL/GenBank/DDBJ whole genome shotgun (WGS) entry which is preliminary data.</text>
</comment>
<reference evidence="2" key="1">
    <citation type="journal article" date="2019" name="Plant Biotechnol. J.">
        <title>Genome sequencing of the Australian wild diploid species Gossypium australe highlights disease resistance and delayed gland morphogenesis.</title>
        <authorList>
            <person name="Cai Y."/>
            <person name="Cai X."/>
            <person name="Wang Q."/>
            <person name="Wang P."/>
            <person name="Zhang Y."/>
            <person name="Cai C."/>
            <person name="Xu Y."/>
            <person name="Wang K."/>
            <person name="Zhou Z."/>
            <person name="Wang C."/>
            <person name="Geng S."/>
            <person name="Li B."/>
            <person name="Dong Q."/>
            <person name="Hou Y."/>
            <person name="Wang H."/>
            <person name="Ai P."/>
            <person name="Liu Z."/>
            <person name="Yi F."/>
            <person name="Sun M."/>
            <person name="An G."/>
            <person name="Cheng J."/>
            <person name="Zhang Y."/>
            <person name="Shi Q."/>
            <person name="Xie Y."/>
            <person name="Shi X."/>
            <person name="Chang Y."/>
            <person name="Huang F."/>
            <person name="Chen Y."/>
            <person name="Hong S."/>
            <person name="Mi L."/>
            <person name="Sun Q."/>
            <person name="Zhang L."/>
            <person name="Zhou B."/>
            <person name="Peng R."/>
            <person name="Zhang X."/>
            <person name="Liu F."/>
        </authorList>
    </citation>
    <scope>NUCLEOTIDE SEQUENCE [LARGE SCALE GENOMIC DNA]</scope>
    <source>
        <strain evidence="2">cv. PA1801</strain>
    </source>
</reference>
<dbReference type="Proteomes" id="UP000325315">
    <property type="component" value="Unassembled WGS sequence"/>
</dbReference>
<organism evidence="1 2">
    <name type="scientific">Gossypium australe</name>
    <dbReference type="NCBI Taxonomy" id="47621"/>
    <lineage>
        <taxon>Eukaryota</taxon>
        <taxon>Viridiplantae</taxon>
        <taxon>Streptophyta</taxon>
        <taxon>Embryophyta</taxon>
        <taxon>Tracheophyta</taxon>
        <taxon>Spermatophyta</taxon>
        <taxon>Magnoliopsida</taxon>
        <taxon>eudicotyledons</taxon>
        <taxon>Gunneridae</taxon>
        <taxon>Pentapetalae</taxon>
        <taxon>rosids</taxon>
        <taxon>malvids</taxon>
        <taxon>Malvales</taxon>
        <taxon>Malvaceae</taxon>
        <taxon>Malvoideae</taxon>
        <taxon>Gossypium</taxon>
    </lineage>
</organism>
<proteinExistence type="predicted"/>
<protein>
    <submittedName>
        <fullName evidence="1">Uncharacterized protein</fullName>
    </submittedName>
</protein>
<dbReference type="EMBL" id="SMMG02000002">
    <property type="protein sequence ID" value="KAA3485342.1"/>
    <property type="molecule type" value="Genomic_DNA"/>
</dbReference>
<dbReference type="PANTHER" id="PTHR32108">
    <property type="entry name" value="DNA-DIRECTED RNA POLYMERASE SUBUNIT ALPHA"/>
    <property type="match status" value="1"/>
</dbReference>
<keyword evidence="2" id="KW-1185">Reference proteome</keyword>